<name>A0ABT4LD40_9SPHI</name>
<keyword evidence="2" id="KW-0540">Nuclease</keyword>
<organism evidence="2 3">
    <name type="scientific">Pedobacter punctiformis</name>
    <dbReference type="NCBI Taxonomy" id="3004097"/>
    <lineage>
        <taxon>Bacteria</taxon>
        <taxon>Pseudomonadati</taxon>
        <taxon>Bacteroidota</taxon>
        <taxon>Sphingobacteriia</taxon>
        <taxon>Sphingobacteriales</taxon>
        <taxon>Sphingobacteriaceae</taxon>
        <taxon>Pedobacter</taxon>
    </lineage>
</organism>
<sequence>MLKTLDLNQVMVIDIETVPQYQSFKELPEHFQDLWEQKTHFQRKPEQSAEEFYERAGILAEFGKIICISLGIFSLQNKVQSLRIKSFSGHNESEILNQFAALLEKQIPTLVLCAHNGKEFDYPYLCRRMIVNGIEIPKILQIAGKKPWEVNHLDTMELWKFGDHKHYTSLNLLATILNIQTPKDDIDGNMVRTVYYEEQNLGRIVTYCQKDVITTAQILLKFKGMKIISSENITIVS</sequence>
<dbReference type="Proteomes" id="UP001144347">
    <property type="component" value="Unassembled WGS sequence"/>
</dbReference>
<dbReference type="Gene3D" id="3.30.420.10">
    <property type="entry name" value="Ribonuclease H-like superfamily/Ribonuclease H"/>
    <property type="match status" value="1"/>
</dbReference>
<dbReference type="EMBL" id="JAPWGM010000007">
    <property type="protein sequence ID" value="MCZ4245825.1"/>
    <property type="molecule type" value="Genomic_DNA"/>
</dbReference>
<keyword evidence="2" id="KW-0378">Hydrolase</keyword>
<dbReference type="InterPro" id="IPR012337">
    <property type="entry name" value="RNaseH-like_sf"/>
</dbReference>
<gene>
    <name evidence="2" type="ORF">O0955_17575</name>
</gene>
<dbReference type="Pfam" id="PF10108">
    <property type="entry name" value="DNA_pol_B_exo2"/>
    <property type="match status" value="1"/>
</dbReference>
<comment type="caution">
    <text evidence="2">The sequence shown here is derived from an EMBL/GenBank/DDBJ whole genome shotgun (WGS) entry which is preliminary data.</text>
</comment>
<keyword evidence="3" id="KW-1185">Reference proteome</keyword>
<dbReference type="InterPro" id="IPR036397">
    <property type="entry name" value="RNaseH_sf"/>
</dbReference>
<evidence type="ECO:0000259" key="1">
    <source>
        <dbReference type="Pfam" id="PF10108"/>
    </source>
</evidence>
<feature type="domain" description="Predicted 3'-5' exonuclease PolB-like" evidence="1">
    <location>
        <begin position="62"/>
        <end position="226"/>
    </location>
</feature>
<keyword evidence="2" id="KW-0269">Exonuclease</keyword>
<dbReference type="GO" id="GO:0004527">
    <property type="term" value="F:exonuclease activity"/>
    <property type="evidence" value="ECO:0007669"/>
    <property type="project" value="UniProtKB-KW"/>
</dbReference>
<protein>
    <submittedName>
        <fullName evidence="2">3'-5' exonuclease</fullName>
    </submittedName>
</protein>
<evidence type="ECO:0000313" key="2">
    <source>
        <dbReference type="EMBL" id="MCZ4245825.1"/>
    </source>
</evidence>
<dbReference type="SUPFAM" id="SSF53098">
    <property type="entry name" value="Ribonuclease H-like"/>
    <property type="match status" value="1"/>
</dbReference>
<dbReference type="RefSeq" id="WP_269428868.1">
    <property type="nucleotide sequence ID" value="NZ_JAPWGM010000007.1"/>
</dbReference>
<dbReference type="InterPro" id="IPR019288">
    <property type="entry name" value="3'-5'_exonuclease_PolB-like"/>
</dbReference>
<accession>A0ABT4LD40</accession>
<reference evidence="2" key="1">
    <citation type="submission" date="2022-12" db="EMBL/GenBank/DDBJ databases">
        <title>Genome sequence of HCMS5-2.</title>
        <authorList>
            <person name="Woo H."/>
        </authorList>
    </citation>
    <scope>NUCLEOTIDE SEQUENCE</scope>
    <source>
        <strain evidence="2">HCMS5-2</strain>
    </source>
</reference>
<dbReference type="CDD" id="cd05782">
    <property type="entry name" value="DNA_polB_like1_exo"/>
    <property type="match status" value="1"/>
</dbReference>
<proteinExistence type="predicted"/>
<evidence type="ECO:0000313" key="3">
    <source>
        <dbReference type="Proteomes" id="UP001144347"/>
    </source>
</evidence>